<feature type="transmembrane region" description="Helical" evidence="1">
    <location>
        <begin position="463"/>
        <end position="489"/>
    </location>
</feature>
<sequence>MSLSTLSIKRPVFTIVVNLTIVLFGLIGYSFLGVREFPSIDPAQVSIRTNYTGANSDIIESQITEPLEKAINSIDGIRNVTSSSIQGSSNITVEFNLDKDLEEAANDVRDKVSQAIRNLPQDIDAPPVVSKADANSDAIISMTVQSDSRNALELSDFAENVIGQRLETIPGVSGIQIWGQKRYAMRLWIDPVKLASYGCTVSEVRSALSKQNVELPSGKITGSNTELMVRTIGNISKEEEFNNIIIRSEGDKIVRFSDIGKAEIGPENVETNMMQSGVPLVGVAIVPRPGANYLDIAKAFYKEFERFKKELPKDIKLNIVIDNTVFVKQSVIEVAETLGISILLVVLIIYLFFRDWAIAFRPLIDIPVSLIATFFIMWLFGFSINVLTLLAIVLATGLVVDDGIVVTENIFKKVEEGMSPIEAAIKGSNEIFFAVISISITLAAVFLPVIFLEGFVGRLFREFGVVIGAAVLVSAFVSLTLTPMLNAYLMKGGKQEKSKFYNLTEPYFQKLNSGYADSLARFMKKKWLSFPILIACFGLIYLFFNLLKKETAPYDDRSGMVLRVATSEGSSYEYTDRFMQEISKLVDDSIPEKKVALVITSPGFNASSVNSGFVRISLLQPNERKASQKEVAEKLTKWTSGYSEAKTSVIEQPTIAVNRRGGLPIQYIIQASNFEKLREKIPLFMEEAAKNETFSTTDVNLKFNKPEINVTIDREKAESLGISVLDVAQTLQLSLSGQRFGYFLRNGKQYQVIGQFEKNDRSKPLDLTSMFVKNNKGELIQMDNVITIEEQSNPTQLYHNNRFMSATVSAGLAPGKSIGDGIEAMNEIKDKVLDDSFTTDLGGESRDFVESSSNTSFAFGLALLLIFLILAAQFESFIDPIIIILTVPMAVAGALFSLWLFNQSWNIFSQIGTVMLIGLVTKNGILIVEFANQLREQGKPKLEAILEASEARLRPILMTSLAIALGALPIALSLGAASTSRIGMGVVIVGGTVFSLVLTLFVIPALYMMWSKTRKHYPEFDHIAEYEKEIK</sequence>
<keyword evidence="3" id="KW-1185">Reference proteome</keyword>
<dbReference type="Gene3D" id="3.30.70.1430">
    <property type="entry name" value="Multidrug efflux transporter AcrB pore domain"/>
    <property type="match status" value="2"/>
</dbReference>
<dbReference type="PANTHER" id="PTHR32063">
    <property type="match status" value="1"/>
</dbReference>
<dbReference type="EMBL" id="AP025183">
    <property type="protein sequence ID" value="BDB53232.1"/>
    <property type="molecule type" value="Genomic_DNA"/>
</dbReference>
<reference evidence="2 3" key="2">
    <citation type="journal article" date="2022" name="Microorganisms">
        <title>Complete Genome Sequences of Two Flavobacterium ammonificans Strains and a Flavobacterium ammoniigenes Strain of Ammonifying Bacterioplankton Isolated from Surface River Water.</title>
        <authorList>
            <person name="Suda W."/>
            <person name="Ogata Y."/>
            <person name="Shindo C."/>
            <person name="Watanabe K."/>
        </authorList>
    </citation>
    <scope>NUCLEOTIDE SEQUENCE [LARGE SCALE GENOMIC DNA]</scope>
    <source>
        <strain evidence="2 3">GENT11</strain>
    </source>
</reference>
<dbReference type="SUPFAM" id="SSF82714">
    <property type="entry name" value="Multidrug efflux transporter AcrB TolC docking domain, DN and DC subdomains"/>
    <property type="match status" value="2"/>
</dbReference>
<feature type="transmembrane region" description="Helical" evidence="1">
    <location>
        <begin position="12"/>
        <end position="32"/>
    </location>
</feature>
<dbReference type="SUPFAM" id="SSF82693">
    <property type="entry name" value="Multidrug efflux transporter AcrB pore domain, PN1, PN2, PC1 and PC2 subdomains"/>
    <property type="match status" value="3"/>
</dbReference>
<dbReference type="SUPFAM" id="SSF82866">
    <property type="entry name" value="Multidrug efflux transporter AcrB transmembrane domain"/>
    <property type="match status" value="2"/>
</dbReference>
<evidence type="ECO:0000313" key="3">
    <source>
        <dbReference type="Proteomes" id="UP001319865"/>
    </source>
</evidence>
<feature type="transmembrane region" description="Helical" evidence="1">
    <location>
        <begin position="982"/>
        <end position="1007"/>
    </location>
</feature>
<dbReference type="Gene3D" id="1.20.1640.10">
    <property type="entry name" value="Multidrug efflux transporter AcrB transmembrane domain"/>
    <property type="match status" value="2"/>
</dbReference>
<dbReference type="PANTHER" id="PTHR32063:SF28">
    <property type="entry name" value="BLR2861 PROTEIN"/>
    <property type="match status" value="1"/>
</dbReference>
<feature type="transmembrane region" description="Helical" evidence="1">
    <location>
        <begin position="856"/>
        <end position="874"/>
    </location>
</feature>
<evidence type="ECO:0000313" key="2">
    <source>
        <dbReference type="EMBL" id="BDB53232.1"/>
    </source>
</evidence>
<keyword evidence="1" id="KW-1133">Transmembrane helix</keyword>
<feature type="transmembrane region" description="Helical" evidence="1">
    <location>
        <begin position="907"/>
        <end position="932"/>
    </location>
</feature>
<feature type="transmembrane region" description="Helical" evidence="1">
    <location>
        <begin position="881"/>
        <end position="901"/>
    </location>
</feature>
<organism evidence="2 3">
    <name type="scientific">Flavobacterium ammonificans</name>
    <dbReference type="NCBI Taxonomy" id="1751056"/>
    <lineage>
        <taxon>Bacteria</taxon>
        <taxon>Pseudomonadati</taxon>
        <taxon>Bacteroidota</taxon>
        <taxon>Flavobacteriia</taxon>
        <taxon>Flavobacteriales</taxon>
        <taxon>Flavobacteriaceae</taxon>
        <taxon>Flavobacterium</taxon>
    </lineage>
</organism>
<dbReference type="Gene3D" id="3.30.2090.10">
    <property type="entry name" value="Multidrug efflux transporter AcrB TolC docking domain, DN and DC subdomains"/>
    <property type="match status" value="2"/>
</dbReference>
<feature type="transmembrane region" description="Helical" evidence="1">
    <location>
        <begin position="334"/>
        <end position="353"/>
    </location>
</feature>
<dbReference type="InterPro" id="IPR001036">
    <property type="entry name" value="Acrflvin-R"/>
</dbReference>
<dbReference type="InterPro" id="IPR027463">
    <property type="entry name" value="AcrB_DN_DC_subdom"/>
</dbReference>
<dbReference type="RefSeq" id="WP_229329376.1">
    <property type="nucleotide sequence ID" value="NZ_AP025183.1"/>
</dbReference>
<protein>
    <submittedName>
        <fullName evidence="2">Acriflavin resistance protein</fullName>
    </submittedName>
</protein>
<accession>A0ABM8I5Y2</accession>
<dbReference type="Pfam" id="PF00873">
    <property type="entry name" value="ACR_tran"/>
    <property type="match status" value="1"/>
</dbReference>
<feature type="transmembrane region" description="Helical" evidence="1">
    <location>
        <begin position="431"/>
        <end position="451"/>
    </location>
</feature>
<feature type="transmembrane region" description="Helical" evidence="1">
    <location>
        <begin position="527"/>
        <end position="547"/>
    </location>
</feature>
<gene>
    <name evidence="2" type="ORF">GENT11_15440</name>
</gene>
<dbReference type="Gene3D" id="3.30.70.1440">
    <property type="entry name" value="Multidrug efflux transporter AcrB pore domain"/>
    <property type="match status" value="1"/>
</dbReference>
<keyword evidence="1" id="KW-0812">Transmembrane</keyword>
<feature type="transmembrane region" description="Helical" evidence="1">
    <location>
        <begin position="953"/>
        <end position="976"/>
    </location>
</feature>
<dbReference type="PRINTS" id="PR00702">
    <property type="entry name" value="ACRIFLAVINRP"/>
</dbReference>
<dbReference type="Gene3D" id="3.30.70.1320">
    <property type="entry name" value="Multidrug efflux transporter AcrB pore domain like"/>
    <property type="match status" value="1"/>
</dbReference>
<keyword evidence="1" id="KW-0472">Membrane</keyword>
<reference evidence="2 3" key="1">
    <citation type="journal article" date="2022" name="Int. J. Syst. Evol. Microbiol.">
        <title>Flavobacterium ammonificans sp. nov. and Flavobacterium ammoniigenes sp. nov., ammonifying bacteria isolated from surface river water.</title>
        <authorList>
            <person name="Watanabe K."/>
            <person name="Kitamura T."/>
            <person name="Ogata Y."/>
            <person name="Shindo C."/>
            <person name="Suda W."/>
        </authorList>
    </citation>
    <scope>NUCLEOTIDE SEQUENCE [LARGE SCALE GENOMIC DNA]</scope>
    <source>
        <strain evidence="2 3">GENT11</strain>
    </source>
</reference>
<proteinExistence type="predicted"/>
<dbReference type="Proteomes" id="UP001319865">
    <property type="component" value="Chromosome"/>
</dbReference>
<evidence type="ECO:0000256" key="1">
    <source>
        <dbReference type="SAM" id="Phobius"/>
    </source>
</evidence>
<name>A0ABM8I5Y2_9FLAO</name>